<feature type="compositionally biased region" description="Basic and acidic residues" evidence="8">
    <location>
        <begin position="313"/>
        <end position="323"/>
    </location>
</feature>
<dbReference type="InterPro" id="IPR029063">
    <property type="entry name" value="SAM-dependent_MTases_sf"/>
</dbReference>
<dbReference type="SUPFAM" id="SSF53335">
    <property type="entry name" value="S-adenosyl-L-methionine-dependent methyltransferases"/>
    <property type="match status" value="1"/>
</dbReference>
<dbReference type="RefSeq" id="XP_026191530.1">
    <property type="nucleotide sequence ID" value="XM_026335745.1"/>
</dbReference>
<evidence type="ECO:0000256" key="5">
    <source>
        <dbReference type="ARBA" id="ARBA00022679"/>
    </source>
</evidence>
<dbReference type="Gene3D" id="3.40.50.150">
    <property type="entry name" value="Vaccinia Virus protein VP39"/>
    <property type="match status" value="1"/>
</dbReference>
<sequence>MQPWPHSSSSIQSGEECAISSMPPPSRVPRAPPTPFSPCSREDAAVAASSPSLDSSSSQCPRAPLWGELRPHQIGGGVPDGFPRRTGQPLGCAVLRASDLVHAGSDFPPAAGLDIFRTPSGSRADLRGSFGMAAAATGGFGDARSRFGGFGGHGSALGPAGLPALPESFGAAGGPPLGPNVGSHRPEAFRFFQRALRPLDEDSECLDGWGSGGWGGDCPGVKRTSGDAALSKFSASLLGYFPDEFLKHFVKNPTRMQPLINRGYYSRVEAIRRLIAAFLKDAEELAARRPPRDSFVKTVSPRSFSTGEVSEEDLCRSHERSSKEGGGLAEGRTQGQIAQVVNFGAGADTTAFFLARDGRAIAFDLDFPDVCREKEAVIQRVPELRECLGPSCASREAPDDPCVLRTTNYRLVAADLRNLQNLKSAVAKAGFRQDLPTLFLCECVLIYLRVEEADAVLKWAAEASLAPCALVLYEQFNPEDPFGRVMIRNLQTRDCPLLTIRAYPTLDSQKKRFVAQGWPESSVADMRHVYEKFLPKEERERVQALEIFDELEEWWLIQSHYFLAVLLRPAPSQAGGATLPSLSSVFEQHNLCSAQ</sequence>
<dbReference type="PANTHER" id="PTHR13600">
    <property type="entry name" value="LEUCINE CARBOXYL METHYLTRANSFERASE"/>
    <property type="match status" value="1"/>
</dbReference>
<evidence type="ECO:0000256" key="3">
    <source>
        <dbReference type="ARBA" id="ARBA00012834"/>
    </source>
</evidence>
<feature type="region of interest" description="Disordered" evidence="8">
    <location>
        <begin position="307"/>
        <end position="331"/>
    </location>
</feature>
<feature type="compositionally biased region" description="Pro residues" evidence="8">
    <location>
        <begin position="22"/>
        <end position="36"/>
    </location>
</feature>
<dbReference type="AlphaFoldDB" id="A0A6P6RWK6"/>
<dbReference type="OrthoDB" id="203237at2759"/>
<comment type="catalytic activity">
    <reaction evidence="1">
        <text>[phosphatase 2A protein]-C-terminal L-leucine + S-adenosyl-L-methionine = [phosphatase 2A protein]-C-terminal L-leucine methyl ester + S-adenosyl-L-homocysteine</text>
        <dbReference type="Rhea" id="RHEA:48544"/>
        <dbReference type="Rhea" id="RHEA-COMP:12134"/>
        <dbReference type="Rhea" id="RHEA-COMP:12135"/>
        <dbReference type="ChEBI" id="CHEBI:57856"/>
        <dbReference type="ChEBI" id="CHEBI:59789"/>
        <dbReference type="ChEBI" id="CHEBI:90516"/>
        <dbReference type="ChEBI" id="CHEBI:90517"/>
        <dbReference type="EC" id="2.1.1.233"/>
    </reaction>
</comment>
<feature type="compositionally biased region" description="Low complexity" evidence="8">
    <location>
        <begin position="45"/>
        <end position="58"/>
    </location>
</feature>
<evidence type="ECO:0000256" key="8">
    <source>
        <dbReference type="SAM" id="MobiDB-lite"/>
    </source>
</evidence>
<protein>
    <recommendedName>
        <fullName evidence="3">[phosphatase 2A protein]-leucine-carboxy methyltransferase</fullName>
        <ecNumber evidence="3">2.1.1.233</ecNumber>
    </recommendedName>
    <alternativeName>
        <fullName evidence="7">[Phosphatase 2A protein]-leucine-carboxy methyltransferase 1</fullName>
    </alternativeName>
</protein>
<organism evidence="9 10">
    <name type="scientific">Cyclospora cayetanensis</name>
    <dbReference type="NCBI Taxonomy" id="88456"/>
    <lineage>
        <taxon>Eukaryota</taxon>
        <taxon>Sar</taxon>
        <taxon>Alveolata</taxon>
        <taxon>Apicomplexa</taxon>
        <taxon>Conoidasida</taxon>
        <taxon>Coccidia</taxon>
        <taxon>Eucoccidiorida</taxon>
        <taxon>Eimeriorina</taxon>
        <taxon>Eimeriidae</taxon>
        <taxon>Cyclospora</taxon>
    </lineage>
</organism>
<gene>
    <name evidence="10" type="primary">LOC34617873</name>
</gene>
<evidence type="ECO:0000256" key="2">
    <source>
        <dbReference type="ARBA" id="ARBA00010703"/>
    </source>
</evidence>
<evidence type="ECO:0000256" key="6">
    <source>
        <dbReference type="ARBA" id="ARBA00022691"/>
    </source>
</evidence>
<dbReference type="Pfam" id="PF04072">
    <property type="entry name" value="LCM"/>
    <property type="match status" value="1"/>
</dbReference>
<dbReference type="EC" id="2.1.1.233" evidence="3"/>
<reference evidence="10" key="1">
    <citation type="submission" date="2025-08" db="UniProtKB">
        <authorList>
            <consortium name="RefSeq"/>
        </authorList>
    </citation>
    <scope>IDENTIFICATION</scope>
</reference>
<keyword evidence="6" id="KW-0949">S-adenosyl-L-methionine</keyword>
<feature type="region of interest" description="Disordered" evidence="8">
    <location>
        <begin position="1"/>
        <end position="68"/>
    </location>
</feature>
<evidence type="ECO:0000256" key="4">
    <source>
        <dbReference type="ARBA" id="ARBA00022603"/>
    </source>
</evidence>
<feature type="compositionally biased region" description="Polar residues" evidence="8">
    <location>
        <begin position="1"/>
        <end position="13"/>
    </location>
</feature>
<comment type="similarity">
    <text evidence="2">Belongs to the methyltransferase superfamily. LCMT family.</text>
</comment>
<proteinExistence type="inferred from homology"/>
<dbReference type="PANTHER" id="PTHR13600:SF21">
    <property type="entry name" value="LEUCINE CARBOXYL METHYLTRANSFERASE 1"/>
    <property type="match status" value="1"/>
</dbReference>
<evidence type="ECO:0000256" key="1">
    <source>
        <dbReference type="ARBA" id="ARBA00000724"/>
    </source>
</evidence>
<evidence type="ECO:0000313" key="9">
    <source>
        <dbReference type="Proteomes" id="UP000515125"/>
    </source>
</evidence>
<dbReference type="InterPro" id="IPR016651">
    <property type="entry name" value="LCMT1"/>
</dbReference>
<dbReference type="InterPro" id="IPR007213">
    <property type="entry name" value="Ppm1/Ppm2/Tcmp"/>
</dbReference>
<evidence type="ECO:0000256" key="7">
    <source>
        <dbReference type="ARBA" id="ARBA00032526"/>
    </source>
</evidence>
<keyword evidence="9" id="KW-1185">Reference proteome</keyword>
<keyword evidence="5" id="KW-0808">Transferase</keyword>
<dbReference type="GO" id="GO:0018423">
    <property type="term" value="F:protein C-terminal leucine carboxyl O-methyltransferase activity"/>
    <property type="evidence" value="ECO:0007669"/>
    <property type="project" value="UniProtKB-EC"/>
</dbReference>
<evidence type="ECO:0000313" key="10">
    <source>
        <dbReference type="RefSeq" id="XP_026191530.1"/>
    </source>
</evidence>
<accession>A0A6P6RWK6</accession>
<keyword evidence="4 10" id="KW-0489">Methyltransferase</keyword>
<name>A0A6P6RWK6_9EIME</name>
<dbReference type="Proteomes" id="UP000515125">
    <property type="component" value="Unplaced"/>
</dbReference>
<dbReference type="GO" id="GO:0032259">
    <property type="term" value="P:methylation"/>
    <property type="evidence" value="ECO:0007669"/>
    <property type="project" value="UniProtKB-KW"/>
</dbReference>
<dbReference type="GeneID" id="34617873"/>